<dbReference type="PANTHER" id="PTHR30574">
    <property type="entry name" value="INNER MEMBRANE PROTEIN YEDE"/>
    <property type="match status" value="1"/>
</dbReference>
<dbReference type="InterPro" id="IPR007272">
    <property type="entry name" value="Sulf_transp_TsuA/YedE"/>
</dbReference>
<feature type="transmembrane region" description="Helical" evidence="9">
    <location>
        <begin position="126"/>
        <end position="152"/>
    </location>
</feature>
<protein>
    <submittedName>
        <fullName evidence="10">YeeE/YedE family protein</fullName>
    </submittedName>
</protein>
<feature type="transmembrane region" description="Helical" evidence="9">
    <location>
        <begin position="309"/>
        <end position="332"/>
    </location>
</feature>
<dbReference type="Pfam" id="PF04143">
    <property type="entry name" value="Sulf_transp"/>
    <property type="match status" value="1"/>
</dbReference>
<dbReference type="AlphaFoldDB" id="A0A8I1AA03"/>
<evidence type="ECO:0000256" key="6">
    <source>
        <dbReference type="ARBA" id="ARBA00022989"/>
    </source>
</evidence>
<keyword evidence="4" id="KW-0997">Cell inner membrane</keyword>
<keyword evidence="6 9" id="KW-1133">Transmembrane helix</keyword>
<feature type="transmembrane region" description="Helical" evidence="9">
    <location>
        <begin position="197"/>
        <end position="220"/>
    </location>
</feature>
<feature type="transmembrane region" description="Helical" evidence="9">
    <location>
        <begin position="246"/>
        <end position="265"/>
    </location>
</feature>
<gene>
    <name evidence="10" type="ORF">I8U20_08740</name>
</gene>
<evidence type="ECO:0000256" key="9">
    <source>
        <dbReference type="SAM" id="Phobius"/>
    </source>
</evidence>
<keyword evidence="3" id="KW-1003">Cell membrane</keyword>
<feature type="transmembrane region" description="Helical" evidence="9">
    <location>
        <begin position="369"/>
        <end position="396"/>
    </location>
</feature>
<dbReference type="GO" id="GO:0005886">
    <property type="term" value="C:plasma membrane"/>
    <property type="evidence" value="ECO:0007669"/>
    <property type="project" value="UniProtKB-SubCell"/>
</dbReference>
<evidence type="ECO:0000256" key="3">
    <source>
        <dbReference type="ARBA" id="ARBA00022475"/>
    </source>
</evidence>
<evidence type="ECO:0000313" key="10">
    <source>
        <dbReference type="EMBL" id="MBH8595416.1"/>
    </source>
</evidence>
<dbReference type="Proteomes" id="UP000633619">
    <property type="component" value="Unassembled WGS sequence"/>
</dbReference>
<name>A0A8I1AA03_THEIN</name>
<dbReference type="RefSeq" id="WP_181732100.1">
    <property type="nucleotide sequence ID" value="NZ_JACEIR010000005.1"/>
</dbReference>
<feature type="transmembrane region" description="Helical" evidence="9">
    <location>
        <begin position="26"/>
        <end position="45"/>
    </location>
</feature>
<comment type="caution">
    <text evidence="10">The sequence shown here is derived from an EMBL/GenBank/DDBJ whole genome shotgun (WGS) entry which is preliminary data.</text>
</comment>
<keyword evidence="5 9" id="KW-0812">Transmembrane</keyword>
<organism evidence="10 11">
    <name type="scientific">Thermoactinomyces intermedius</name>
    <dbReference type="NCBI Taxonomy" id="2024"/>
    <lineage>
        <taxon>Bacteria</taxon>
        <taxon>Bacillati</taxon>
        <taxon>Bacillota</taxon>
        <taxon>Bacilli</taxon>
        <taxon>Bacillales</taxon>
        <taxon>Thermoactinomycetaceae</taxon>
        <taxon>Thermoactinomyces</taxon>
    </lineage>
</organism>
<sequence length="414" mass="43915">MAMISTSLKSTTRPVKPSPLPSVQNGLAWASGLLFLLLGSVILWQQGSHQSLLYGIGFLLGMTLYHARFGFTSAFRQLLTVGQGQGIQAHMVMLSVASILFAIIFATGVTWTGAAPQPNLSPVGTAMIVGAFLFGIGMQLGGACASGTLFHVAGGRSSLLLTLTGFIIGSVLAAWNWDFWQGLPSFGAFSLATSTGWGYGPALVVQLTVCALIYLAVSWISRKRNAPLRKPVPTTRGWKRIIRGSWPLWMAAVLLAVLNGLTLFFSGKPWGITSAFVLWGSKILQAAGMDVASWSYWSGANGQALKESVLAHTTSIMDFGIIFGALFAAAISGTFKLQKISPKVAAASLIGGIIMGYGARLAFGCNIGAYFSGIASFSLHGWVWAVFALSGSYVGVKLRPLFTLKNPKPTDQFC</sequence>
<feature type="transmembrane region" description="Helical" evidence="9">
    <location>
        <begin position="159"/>
        <end position="177"/>
    </location>
</feature>
<accession>A0A8I1AA03</accession>
<comment type="subcellular location">
    <subcellularLocation>
        <location evidence="1">Cell inner membrane</location>
        <topology evidence="1">Multi-pass membrane protein</topology>
    </subcellularLocation>
</comment>
<feature type="transmembrane region" description="Helical" evidence="9">
    <location>
        <begin position="51"/>
        <end position="71"/>
    </location>
</feature>
<evidence type="ECO:0000313" key="11">
    <source>
        <dbReference type="Proteomes" id="UP000633619"/>
    </source>
</evidence>
<comment type="similarity">
    <text evidence="8">Belongs to the TsuA/YedE (TC 9.B.102) family.</text>
</comment>
<proteinExistence type="inferred from homology"/>
<keyword evidence="11" id="KW-1185">Reference proteome</keyword>
<evidence type="ECO:0000256" key="7">
    <source>
        <dbReference type="ARBA" id="ARBA00023136"/>
    </source>
</evidence>
<feature type="transmembrane region" description="Helical" evidence="9">
    <location>
        <begin position="344"/>
        <end position="363"/>
    </location>
</feature>
<keyword evidence="2" id="KW-0813">Transport</keyword>
<evidence type="ECO:0000256" key="4">
    <source>
        <dbReference type="ARBA" id="ARBA00022519"/>
    </source>
</evidence>
<evidence type="ECO:0000256" key="1">
    <source>
        <dbReference type="ARBA" id="ARBA00004429"/>
    </source>
</evidence>
<evidence type="ECO:0000256" key="2">
    <source>
        <dbReference type="ARBA" id="ARBA00022448"/>
    </source>
</evidence>
<dbReference type="EMBL" id="JAECVW010000004">
    <property type="protein sequence ID" value="MBH8595416.1"/>
    <property type="molecule type" value="Genomic_DNA"/>
</dbReference>
<keyword evidence="7 9" id="KW-0472">Membrane</keyword>
<evidence type="ECO:0000256" key="5">
    <source>
        <dbReference type="ARBA" id="ARBA00022692"/>
    </source>
</evidence>
<reference evidence="10 11" key="1">
    <citation type="submission" date="2020-12" db="EMBL/GenBank/DDBJ databases">
        <title>WGS of Thermoactinomyces spp.</title>
        <authorList>
            <person name="Cheng K."/>
        </authorList>
    </citation>
    <scope>NUCLEOTIDE SEQUENCE [LARGE SCALE GENOMIC DNA]</scope>
    <source>
        <strain evidence="11">CICC 10671\DSM 43846</strain>
    </source>
</reference>
<evidence type="ECO:0000256" key="8">
    <source>
        <dbReference type="ARBA" id="ARBA00035655"/>
    </source>
</evidence>
<feature type="transmembrane region" description="Helical" evidence="9">
    <location>
        <begin position="92"/>
        <end position="114"/>
    </location>
</feature>
<dbReference type="PANTHER" id="PTHR30574:SF1">
    <property type="entry name" value="SULPHUR TRANSPORT DOMAIN-CONTAINING PROTEIN"/>
    <property type="match status" value="1"/>
</dbReference>